<proteinExistence type="predicted"/>
<reference evidence="1 2" key="1">
    <citation type="submission" date="2018-09" db="EMBL/GenBank/DDBJ databases">
        <title>Mesorhizobium carmichaelinearum sp. nov. isolated from Carmichaelinea spp. root nodules in New Zealand.</title>
        <authorList>
            <person name="De Meyer S.E."/>
        </authorList>
    </citation>
    <scope>NUCLEOTIDE SEQUENCE [LARGE SCALE GENOMIC DNA]</scope>
    <source>
        <strain evidence="1 2">ICMP19557</strain>
    </source>
</reference>
<evidence type="ECO:0000313" key="2">
    <source>
        <dbReference type="Proteomes" id="UP000272706"/>
    </source>
</evidence>
<name>A0A3A5K0V0_9HYPH</name>
<dbReference type="AlphaFoldDB" id="A0A3A5K0V0"/>
<gene>
    <name evidence="1" type="ORF">D3227_33175</name>
</gene>
<accession>A0A3A5K0V0</accession>
<dbReference type="EMBL" id="QZWZ01000047">
    <property type="protein sequence ID" value="RJT28937.1"/>
    <property type="molecule type" value="Genomic_DNA"/>
</dbReference>
<protein>
    <submittedName>
        <fullName evidence="1">Uncharacterized protein</fullName>
    </submittedName>
</protein>
<keyword evidence="2" id="KW-1185">Reference proteome</keyword>
<comment type="caution">
    <text evidence="1">The sequence shown here is derived from an EMBL/GenBank/DDBJ whole genome shotgun (WGS) entry which is preliminary data.</text>
</comment>
<organism evidence="1 2">
    <name type="scientific">Mesorhizobium waimense</name>
    <dbReference type="NCBI Taxonomy" id="1300307"/>
    <lineage>
        <taxon>Bacteria</taxon>
        <taxon>Pseudomonadati</taxon>
        <taxon>Pseudomonadota</taxon>
        <taxon>Alphaproteobacteria</taxon>
        <taxon>Hyphomicrobiales</taxon>
        <taxon>Phyllobacteriaceae</taxon>
        <taxon>Mesorhizobium</taxon>
    </lineage>
</organism>
<sequence>MPLRRKPNRFRKGELYGPILKHKADGSASNRETATRIVQAKGWDAALVKPLMDCIKTAKGWRARRLGCGRL</sequence>
<dbReference type="Proteomes" id="UP000272706">
    <property type="component" value="Unassembled WGS sequence"/>
</dbReference>
<evidence type="ECO:0000313" key="1">
    <source>
        <dbReference type="EMBL" id="RJT28937.1"/>
    </source>
</evidence>